<dbReference type="Pfam" id="PF00702">
    <property type="entry name" value="Hydrolase"/>
    <property type="match status" value="1"/>
</dbReference>
<sequence>MMKYNAVLLDAFGTILHIKSGTHPYRQLLKEGRRNGRQPQPNDAHLLMTFNGRLSQAAEHLGIDIAPSRLSLIEEMLEAEVSSIEAYPDALEAIALLQHHERLVAVCSNLAFPYGRAVTKLFPTLNAYGFSFQVGVTKPDPRMYLATCEKLGVIPGSTFGENRVVMTGDSMRCDCHGPRTVGITGIHLDRSKATSMRDLMVFARQVLSES</sequence>
<dbReference type="GO" id="GO:0016787">
    <property type="term" value="F:hydrolase activity"/>
    <property type="evidence" value="ECO:0007669"/>
    <property type="project" value="UniProtKB-KW"/>
</dbReference>
<organism evidence="2 3">
    <name type="scientific">Pseudomonas amygdali pv. lachrymans</name>
    <name type="common">Pseudomonas syringae pv. lachrymans</name>
    <dbReference type="NCBI Taxonomy" id="53707"/>
    <lineage>
        <taxon>Bacteria</taxon>
        <taxon>Pseudomonadati</taxon>
        <taxon>Pseudomonadota</taxon>
        <taxon>Gammaproteobacteria</taxon>
        <taxon>Pseudomonadales</taxon>
        <taxon>Pseudomonadaceae</taxon>
        <taxon>Pseudomonas</taxon>
        <taxon>Pseudomonas amygdali</taxon>
    </lineage>
</organism>
<evidence type="ECO:0000256" key="1">
    <source>
        <dbReference type="ARBA" id="ARBA00022801"/>
    </source>
</evidence>
<accession>A0AB37R6H1</accession>
<dbReference type="InterPro" id="IPR023214">
    <property type="entry name" value="HAD_sf"/>
</dbReference>
<comment type="caution">
    <text evidence="2">The sequence shown here is derived from an EMBL/GenBank/DDBJ whole genome shotgun (WGS) entry which is preliminary data.</text>
</comment>
<dbReference type="InterPro" id="IPR036412">
    <property type="entry name" value="HAD-like_sf"/>
</dbReference>
<dbReference type="AlphaFoldDB" id="A0AB37R6H1"/>
<dbReference type="SUPFAM" id="SSF56784">
    <property type="entry name" value="HAD-like"/>
    <property type="match status" value="1"/>
</dbReference>
<dbReference type="SFLD" id="SFLDG01129">
    <property type="entry name" value="C1.5:_HAD__Beta-PGM__Phosphata"/>
    <property type="match status" value="1"/>
</dbReference>
<dbReference type="Proteomes" id="UP000271817">
    <property type="component" value="Unassembled WGS sequence"/>
</dbReference>
<gene>
    <name evidence="2" type="ORF">ALP33_02480</name>
</gene>
<dbReference type="EMBL" id="RBTW01000144">
    <property type="protein sequence ID" value="RMU19805.1"/>
    <property type="molecule type" value="Genomic_DNA"/>
</dbReference>
<keyword evidence="1 2" id="KW-0378">Hydrolase</keyword>
<dbReference type="InterPro" id="IPR051540">
    <property type="entry name" value="S-2-haloacid_dehalogenase"/>
</dbReference>
<name>A0AB37R6H1_PSEAV</name>
<protein>
    <submittedName>
        <fullName evidence="2">Haloacid dehalogenase-like family hydrolase</fullName>
    </submittedName>
</protein>
<dbReference type="RefSeq" id="WP_122314005.1">
    <property type="nucleotide sequence ID" value="NZ_RBTW01000144.1"/>
</dbReference>
<proteinExistence type="predicted"/>
<dbReference type="PANTHER" id="PTHR43316">
    <property type="entry name" value="HYDROLASE, HALOACID DELAHOGENASE-RELATED"/>
    <property type="match status" value="1"/>
</dbReference>
<dbReference type="Gene3D" id="3.40.50.1000">
    <property type="entry name" value="HAD superfamily/HAD-like"/>
    <property type="match status" value="1"/>
</dbReference>
<evidence type="ECO:0000313" key="3">
    <source>
        <dbReference type="Proteomes" id="UP000271817"/>
    </source>
</evidence>
<evidence type="ECO:0000313" key="2">
    <source>
        <dbReference type="EMBL" id="RMU19805.1"/>
    </source>
</evidence>
<reference evidence="2 3" key="1">
    <citation type="submission" date="2018-08" db="EMBL/GenBank/DDBJ databases">
        <title>Recombination of ecologically and evolutionarily significant loci maintains genetic cohesion in the Pseudomonas syringae species complex.</title>
        <authorList>
            <person name="Dillon M."/>
            <person name="Thakur S."/>
            <person name="Almeida R.N.D."/>
            <person name="Weir B.S."/>
            <person name="Guttman D.S."/>
        </authorList>
    </citation>
    <scope>NUCLEOTIDE SEQUENCE [LARGE SCALE GENOMIC DNA]</scope>
    <source>
        <strain evidence="2 3">ICMP 3402</strain>
    </source>
</reference>
<dbReference type="SFLD" id="SFLDS00003">
    <property type="entry name" value="Haloacid_Dehalogenase"/>
    <property type="match status" value="1"/>
</dbReference>